<dbReference type="InterPro" id="IPR012337">
    <property type="entry name" value="RNaseH-like_sf"/>
</dbReference>
<reference evidence="2" key="1">
    <citation type="submission" date="2022-12" db="EMBL/GenBank/DDBJ databases">
        <title>Draft genome assemblies for two species of Escallonia (Escalloniales).</title>
        <authorList>
            <person name="Chanderbali A."/>
            <person name="Dervinis C."/>
            <person name="Anghel I."/>
            <person name="Soltis D."/>
            <person name="Soltis P."/>
            <person name="Zapata F."/>
        </authorList>
    </citation>
    <scope>NUCLEOTIDE SEQUENCE</scope>
    <source>
        <strain evidence="2">UCBG64.0493</strain>
        <tissue evidence="2">Leaf</tissue>
    </source>
</reference>
<protein>
    <submittedName>
        <fullName evidence="2">Uncharacterized protein</fullName>
    </submittedName>
</protein>
<dbReference type="Proteomes" id="UP001188597">
    <property type="component" value="Unassembled WGS sequence"/>
</dbReference>
<dbReference type="InterPro" id="IPR036397">
    <property type="entry name" value="RNaseH_sf"/>
</dbReference>
<dbReference type="GO" id="GO:0003676">
    <property type="term" value="F:nucleic acid binding"/>
    <property type="evidence" value="ECO:0007669"/>
    <property type="project" value="InterPro"/>
</dbReference>
<proteinExistence type="predicted"/>
<accession>A0AA89BG73</accession>
<organism evidence="2 3">
    <name type="scientific">Escallonia herrerae</name>
    <dbReference type="NCBI Taxonomy" id="1293975"/>
    <lineage>
        <taxon>Eukaryota</taxon>
        <taxon>Viridiplantae</taxon>
        <taxon>Streptophyta</taxon>
        <taxon>Embryophyta</taxon>
        <taxon>Tracheophyta</taxon>
        <taxon>Spermatophyta</taxon>
        <taxon>Magnoliopsida</taxon>
        <taxon>eudicotyledons</taxon>
        <taxon>Gunneridae</taxon>
        <taxon>Pentapetalae</taxon>
        <taxon>asterids</taxon>
        <taxon>campanulids</taxon>
        <taxon>Escalloniales</taxon>
        <taxon>Escalloniaceae</taxon>
        <taxon>Escallonia</taxon>
    </lineage>
</organism>
<gene>
    <name evidence="2" type="ORF">RJ639_027567</name>
</gene>
<evidence type="ECO:0000256" key="1">
    <source>
        <dbReference type="SAM" id="MobiDB-lite"/>
    </source>
</evidence>
<sequence length="108" mass="12439">MYEDDRHRTSATMRHDFDPAYVAYVLDSIKLLRRQRIDFKKNLSDGVDTTEFAELLGSRLVCNDSMHWVTFHSASLMPYGPHDKCSSRQHYKAGENHAAKPAQNENVP</sequence>
<dbReference type="GO" id="GO:0030014">
    <property type="term" value="C:CCR4-NOT complex"/>
    <property type="evidence" value="ECO:0007669"/>
    <property type="project" value="InterPro"/>
</dbReference>
<evidence type="ECO:0000313" key="3">
    <source>
        <dbReference type="Proteomes" id="UP001188597"/>
    </source>
</evidence>
<dbReference type="Gene3D" id="3.30.420.10">
    <property type="entry name" value="Ribonuclease H-like superfamily/Ribonuclease H"/>
    <property type="match status" value="1"/>
</dbReference>
<keyword evidence="3" id="KW-1185">Reference proteome</keyword>
<dbReference type="GO" id="GO:0004535">
    <property type="term" value="F:poly(A)-specific ribonuclease activity"/>
    <property type="evidence" value="ECO:0007669"/>
    <property type="project" value="InterPro"/>
</dbReference>
<dbReference type="SUPFAM" id="SSF53098">
    <property type="entry name" value="Ribonuclease H-like"/>
    <property type="match status" value="1"/>
</dbReference>
<dbReference type="EMBL" id="JAVXUP010000041">
    <property type="protein sequence ID" value="KAK3041115.1"/>
    <property type="molecule type" value="Genomic_DNA"/>
</dbReference>
<comment type="caution">
    <text evidence="2">The sequence shown here is derived from an EMBL/GenBank/DDBJ whole genome shotgun (WGS) entry which is preliminary data.</text>
</comment>
<name>A0AA89BG73_9ASTE</name>
<dbReference type="PANTHER" id="PTHR10797">
    <property type="entry name" value="CCR4-NOT TRANSCRIPTION COMPLEX SUBUNIT"/>
    <property type="match status" value="1"/>
</dbReference>
<feature type="region of interest" description="Disordered" evidence="1">
    <location>
        <begin position="83"/>
        <end position="108"/>
    </location>
</feature>
<dbReference type="AlphaFoldDB" id="A0AA89BG73"/>
<dbReference type="InterPro" id="IPR039637">
    <property type="entry name" value="CNOT7/CNOT8/Pop2"/>
</dbReference>
<evidence type="ECO:0000313" key="2">
    <source>
        <dbReference type="EMBL" id="KAK3041115.1"/>
    </source>
</evidence>
<feature type="compositionally biased region" description="Basic and acidic residues" evidence="1">
    <location>
        <begin position="83"/>
        <end position="98"/>
    </location>
</feature>